<evidence type="ECO:0000313" key="7">
    <source>
        <dbReference type="Proteomes" id="UP000248039"/>
    </source>
</evidence>
<dbReference type="InterPro" id="IPR001547">
    <property type="entry name" value="Glyco_hydro_5"/>
</dbReference>
<reference evidence="6 7" key="1">
    <citation type="submission" date="2018-03" db="EMBL/GenBank/DDBJ databases">
        <title>Bioinformatic expansion and discovery of thiopeptide antibiotics.</title>
        <authorList>
            <person name="Schwalen C.J."/>
            <person name="Hudson G.A."/>
            <person name="Mitchell D.A."/>
        </authorList>
    </citation>
    <scope>NUCLEOTIDE SEQUENCE [LARGE SCALE GENOMIC DNA]</scope>
    <source>
        <strain evidence="6 7">ATCC 21389</strain>
    </source>
</reference>
<evidence type="ECO:0000313" key="6">
    <source>
        <dbReference type="EMBL" id="PYC73579.1"/>
    </source>
</evidence>
<organism evidence="6 7">
    <name type="scientific">Streptomyces tateyamensis</name>
    <dbReference type="NCBI Taxonomy" id="565073"/>
    <lineage>
        <taxon>Bacteria</taxon>
        <taxon>Bacillati</taxon>
        <taxon>Actinomycetota</taxon>
        <taxon>Actinomycetes</taxon>
        <taxon>Kitasatosporales</taxon>
        <taxon>Streptomycetaceae</taxon>
        <taxon>Streptomyces</taxon>
    </lineage>
</organism>
<feature type="signal peptide" evidence="4">
    <location>
        <begin position="1"/>
        <end position="25"/>
    </location>
</feature>
<evidence type="ECO:0000259" key="5">
    <source>
        <dbReference type="Pfam" id="PF00150"/>
    </source>
</evidence>
<dbReference type="GO" id="GO:0004553">
    <property type="term" value="F:hydrolase activity, hydrolyzing O-glycosyl compounds"/>
    <property type="evidence" value="ECO:0007669"/>
    <property type="project" value="InterPro"/>
</dbReference>
<name>A0A2V4MWP2_9ACTN</name>
<evidence type="ECO:0000256" key="3">
    <source>
        <dbReference type="RuleBase" id="RU361153"/>
    </source>
</evidence>
<dbReference type="GO" id="GO:0000272">
    <property type="term" value="P:polysaccharide catabolic process"/>
    <property type="evidence" value="ECO:0007669"/>
    <property type="project" value="InterPro"/>
</dbReference>
<proteinExistence type="inferred from homology"/>
<dbReference type="InterPro" id="IPR017853">
    <property type="entry name" value="GH"/>
</dbReference>
<dbReference type="Proteomes" id="UP000248039">
    <property type="component" value="Unassembled WGS sequence"/>
</dbReference>
<evidence type="ECO:0000256" key="2">
    <source>
        <dbReference type="ARBA" id="ARBA00023295"/>
    </source>
</evidence>
<evidence type="ECO:0000256" key="1">
    <source>
        <dbReference type="ARBA" id="ARBA00022801"/>
    </source>
</evidence>
<comment type="caution">
    <text evidence="6">The sequence shown here is derived from an EMBL/GenBank/DDBJ whole genome shotgun (WGS) entry which is preliminary data.</text>
</comment>
<keyword evidence="7" id="KW-1185">Reference proteome</keyword>
<feature type="domain" description="Glycoside hydrolase family 5" evidence="5">
    <location>
        <begin position="53"/>
        <end position="367"/>
    </location>
</feature>
<dbReference type="InterPro" id="IPR013780">
    <property type="entry name" value="Glyco_hydro_b"/>
</dbReference>
<dbReference type="PANTHER" id="PTHR31308:SF3">
    <property type="entry name" value="ENDOGLYCOCERAMIDASE"/>
    <property type="match status" value="1"/>
</dbReference>
<dbReference type="PANTHER" id="PTHR31308">
    <property type="match status" value="1"/>
</dbReference>
<evidence type="ECO:0000256" key="4">
    <source>
        <dbReference type="SAM" id="SignalP"/>
    </source>
</evidence>
<dbReference type="Gene3D" id="2.60.40.1180">
    <property type="entry name" value="Golgi alpha-mannosidase II"/>
    <property type="match status" value="1"/>
</dbReference>
<dbReference type="InterPro" id="IPR052066">
    <property type="entry name" value="Glycosphingolipid_Hydrolases"/>
</dbReference>
<sequence>MPFRCAALLLSAAVLLGLTTPSAQAVDREREFPTGTVTAADGRTLFAGPDGRVLQPRGFNLDKYDETTEADVRAVAAHGFTLLRVAVTWSRLEPARGHYDAAELAKLNRVLDWADRYRLLALVDLHQDVYGPAFGSDGIPAWATRDDGLPFVPDPANWFNGYFQPAVQAAFRHLYDDPDLRRDQAAFYTRLVRELRGHRSLLGYDLFNEPFGPVDGDPSDPAVLAACAAQLEQGRLAAMYQRLIAAVRQADQRSWLFVEPTVLVGQGVPTQLPGFADPRPGGARIGYAPHFYDTAVENGADWDPADGFVTAYTTAIAAYPRAHRMPLLVGEWGPPNSRTPGNAELVRRQVAAMAGFAAGWTMWYWCAGQGGYCALGPDGTPAPGDGPVFGPYAPVLAGRPVHESWAADRYQVTLDAIGGWTELATAPGARVTVDGARAELDTSAPGHPRLRLHPGVRATVTVVQNG</sequence>
<dbReference type="OrthoDB" id="4771662at2"/>
<accession>A0A2V4MWP2</accession>
<dbReference type="AlphaFoldDB" id="A0A2V4MWP2"/>
<keyword evidence="2 3" id="KW-0326">Glycosidase</keyword>
<dbReference type="SUPFAM" id="SSF51445">
    <property type="entry name" value="(Trans)glycosidases"/>
    <property type="match status" value="1"/>
</dbReference>
<dbReference type="EMBL" id="PYBW01000099">
    <property type="protein sequence ID" value="PYC73579.1"/>
    <property type="molecule type" value="Genomic_DNA"/>
</dbReference>
<keyword evidence="1 3" id="KW-0378">Hydrolase</keyword>
<comment type="similarity">
    <text evidence="3">Belongs to the glycosyl hydrolase 5 (cellulase A) family.</text>
</comment>
<dbReference type="Gene3D" id="3.20.20.80">
    <property type="entry name" value="Glycosidases"/>
    <property type="match status" value="1"/>
</dbReference>
<keyword evidence="4" id="KW-0732">Signal</keyword>
<feature type="chain" id="PRO_5016052930" evidence="4">
    <location>
        <begin position="26"/>
        <end position="466"/>
    </location>
</feature>
<protein>
    <submittedName>
        <fullName evidence="6">Endoglycoceramidase</fullName>
    </submittedName>
</protein>
<dbReference type="Pfam" id="PF00150">
    <property type="entry name" value="Cellulase"/>
    <property type="match status" value="1"/>
</dbReference>
<gene>
    <name evidence="6" type="ORF">C7C46_25060</name>
</gene>